<comment type="caution">
    <text evidence="1">The sequence shown here is derived from an EMBL/GenBank/DDBJ whole genome shotgun (WGS) entry which is preliminary data.</text>
</comment>
<evidence type="ECO:0000313" key="2">
    <source>
        <dbReference type="Proteomes" id="UP000215590"/>
    </source>
</evidence>
<protein>
    <submittedName>
        <fullName evidence="1">Uncharacterized protein</fullName>
    </submittedName>
</protein>
<organism evidence="1 2">
    <name type="scientific">Brucella thiophenivorans</name>
    <dbReference type="NCBI Taxonomy" id="571255"/>
    <lineage>
        <taxon>Bacteria</taxon>
        <taxon>Pseudomonadati</taxon>
        <taxon>Pseudomonadota</taxon>
        <taxon>Alphaproteobacteria</taxon>
        <taxon>Hyphomicrobiales</taxon>
        <taxon>Brucellaceae</taxon>
        <taxon>Brucella/Ochrobactrum group</taxon>
        <taxon>Brucella</taxon>
    </lineage>
</organism>
<dbReference type="AlphaFoldDB" id="A0A256FWQ3"/>
<proteinExistence type="predicted"/>
<accession>A0A256FWQ3</accession>
<name>A0A256FWQ3_9HYPH</name>
<gene>
    <name evidence="1" type="ORF">CEV31_2536</name>
</gene>
<keyword evidence="2" id="KW-1185">Reference proteome</keyword>
<evidence type="ECO:0000313" key="1">
    <source>
        <dbReference type="EMBL" id="OYR19188.1"/>
    </source>
</evidence>
<dbReference type="Proteomes" id="UP000215590">
    <property type="component" value="Unassembled WGS sequence"/>
</dbReference>
<reference evidence="1 2" key="1">
    <citation type="submission" date="2017-07" db="EMBL/GenBank/DDBJ databases">
        <title>Phylogenetic study on the rhizospheric bacterium Ochrobactrum sp. A44.</title>
        <authorList>
            <person name="Krzyzanowska D.M."/>
            <person name="Ossowicki A."/>
            <person name="Rajewska M."/>
            <person name="Maciag T."/>
            <person name="Kaczynski Z."/>
            <person name="Czerwicka M."/>
            <person name="Jafra S."/>
        </authorList>
    </citation>
    <scope>NUCLEOTIDE SEQUENCE [LARGE SCALE GENOMIC DNA]</scope>
    <source>
        <strain evidence="1 2">DSM 7216</strain>
    </source>
</reference>
<sequence length="56" mass="6202">MHGLKAVAHVRQSSTHDNAHCVIEIGALHLLNNGNRFDTCRAARAAIHIFGTGWRR</sequence>
<dbReference type="EMBL" id="NNRJ01000019">
    <property type="protein sequence ID" value="OYR19188.1"/>
    <property type="molecule type" value="Genomic_DNA"/>
</dbReference>